<keyword evidence="7" id="KW-1185">Reference proteome</keyword>
<dbReference type="Gene3D" id="3.40.50.300">
    <property type="entry name" value="P-loop containing nucleotide triphosphate hydrolases"/>
    <property type="match status" value="1"/>
</dbReference>
<organism evidence="6 7">
    <name type="scientific">Gimesia chilikensis</name>
    <dbReference type="NCBI Taxonomy" id="2605989"/>
    <lineage>
        <taxon>Bacteria</taxon>
        <taxon>Pseudomonadati</taxon>
        <taxon>Planctomycetota</taxon>
        <taxon>Planctomycetia</taxon>
        <taxon>Planctomycetales</taxon>
        <taxon>Planctomycetaceae</taxon>
        <taxon>Gimesia</taxon>
    </lineage>
</organism>
<dbReference type="GO" id="GO:0016020">
    <property type="term" value="C:membrane"/>
    <property type="evidence" value="ECO:0007669"/>
    <property type="project" value="InterPro"/>
</dbReference>
<dbReference type="CDD" id="cd03220">
    <property type="entry name" value="ABC_KpsT_Wzt"/>
    <property type="match status" value="1"/>
</dbReference>
<dbReference type="InterPro" id="IPR050683">
    <property type="entry name" value="Bact_Polysacc_Export_ATP-bd"/>
</dbReference>
<evidence type="ECO:0000256" key="3">
    <source>
        <dbReference type="ARBA" id="ARBA00022741"/>
    </source>
</evidence>
<dbReference type="InterPro" id="IPR003439">
    <property type="entry name" value="ABC_transporter-like_ATP-bd"/>
</dbReference>
<dbReference type="EMBL" id="CP036266">
    <property type="protein sequence ID" value="QDT22982.1"/>
    <property type="molecule type" value="Genomic_DNA"/>
</dbReference>
<sequence>MARIKVENVTLHYPIIGAGDRSVKNRLLNFATGGKITRDSGTMVVTGLDRIDLELRDGDRLGLIGHNGAGKSTLLKVLAGIYIPTQGSVDIEGRVVSTLNITLGFEQEATGFENIFLRGRLLGLTTAEIEDKLEEIAEFTELGKYLDLPVRVYSSGMLMRLAFAIMTSLESEILLMDEVIGTGDARFIHKAEARLNEFMNKAKIMVIASHSDDVIREFCNTALLLKNGTPFAQGEIEEVLEIYQSADYQT</sequence>
<feature type="domain" description="ABC transporter" evidence="5">
    <location>
        <begin position="23"/>
        <end position="250"/>
    </location>
</feature>
<evidence type="ECO:0000313" key="6">
    <source>
        <dbReference type="EMBL" id="QDT22982.1"/>
    </source>
</evidence>
<dbReference type="InterPro" id="IPR017871">
    <property type="entry name" value="ABC_transporter-like_CS"/>
</dbReference>
<dbReference type="PROSITE" id="PS00211">
    <property type="entry name" value="ABC_TRANSPORTER_1"/>
    <property type="match status" value="1"/>
</dbReference>
<keyword evidence="3" id="KW-0547">Nucleotide-binding</keyword>
<keyword evidence="2" id="KW-0813">Transport</keyword>
<comment type="similarity">
    <text evidence="1">Belongs to the ABC transporter superfamily.</text>
</comment>
<dbReference type="AlphaFoldDB" id="A0A517PUD7"/>
<dbReference type="SUPFAM" id="SSF52540">
    <property type="entry name" value="P-loop containing nucleoside triphosphate hydrolases"/>
    <property type="match status" value="1"/>
</dbReference>
<dbReference type="PANTHER" id="PTHR46743">
    <property type="entry name" value="TEICHOIC ACIDS EXPORT ATP-BINDING PROTEIN TAGH"/>
    <property type="match status" value="1"/>
</dbReference>
<dbReference type="GO" id="GO:0005524">
    <property type="term" value="F:ATP binding"/>
    <property type="evidence" value="ECO:0007669"/>
    <property type="project" value="UniProtKB-KW"/>
</dbReference>
<dbReference type="OrthoDB" id="9778870at2"/>
<evidence type="ECO:0000256" key="2">
    <source>
        <dbReference type="ARBA" id="ARBA00022448"/>
    </source>
</evidence>
<dbReference type="PROSITE" id="PS50893">
    <property type="entry name" value="ABC_TRANSPORTER_2"/>
    <property type="match status" value="1"/>
</dbReference>
<dbReference type="GO" id="GO:0016887">
    <property type="term" value="F:ATP hydrolysis activity"/>
    <property type="evidence" value="ECO:0007669"/>
    <property type="project" value="InterPro"/>
</dbReference>
<dbReference type="InterPro" id="IPR003593">
    <property type="entry name" value="AAA+_ATPase"/>
</dbReference>
<evidence type="ECO:0000256" key="1">
    <source>
        <dbReference type="ARBA" id="ARBA00005417"/>
    </source>
</evidence>
<protein>
    <submittedName>
        <fullName evidence="6">Teichoic acids export ATP-binding protein TagH</fullName>
    </submittedName>
</protein>
<evidence type="ECO:0000259" key="5">
    <source>
        <dbReference type="PROSITE" id="PS50893"/>
    </source>
</evidence>
<evidence type="ECO:0000313" key="7">
    <source>
        <dbReference type="Proteomes" id="UP000320421"/>
    </source>
</evidence>
<dbReference type="Pfam" id="PF00005">
    <property type="entry name" value="ABC_tran"/>
    <property type="match status" value="1"/>
</dbReference>
<keyword evidence="4 6" id="KW-0067">ATP-binding</keyword>
<dbReference type="GO" id="GO:0140359">
    <property type="term" value="F:ABC-type transporter activity"/>
    <property type="evidence" value="ECO:0007669"/>
    <property type="project" value="InterPro"/>
</dbReference>
<dbReference type="InterPro" id="IPR015860">
    <property type="entry name" value="ABC_transpr_TagH-like"/>
</dbReference>
<evidence type="ECO:0000256" key="4">
    <source>
        <dbReference type="ARBA" id="ARBA00022840"/>
    </source>
</evidence>
<gene>
    <name evidence="6" type="primary">tagH</name>
    <name evidence="6" type="ORF">HG66A1_47930</name>
</gene>
<dbReference type="Proteomes" id="UP000320421">
    <property type="component" value="Chromosome"/>
</dbReference>
<dbReference type="SMART" id="SM00382">
    <property type="entry name" value="AAA"/>
    <property type="match status" value="1"/>
</dbReference>
<accession>A0A517PUD7</accession>
<name>A0A517PUD7_9PLAN</name>
<dbReference type="RefSeq" id="WP_145189706.1">
    <property type="nucleotide sequence ID" value="NZ_CP036266.1"/>
</dbReference>
<proteinExistence type="inferred from homology"/>
<dbReference type="PANTHER" id="PTHR46743:SF2">
    <property type="entry name" value="TEICHOIC ACIDS EXPORT ATP-BINDING PROTEIN TAGH"/>
    <property type="match status" value="1"/>
</dbReference>
<dbReference type="InterPro" id="IPR027417">
    <property type="entry name" value="P-loop_NTPase"/>
</dbReference>
<reference evidence="6 7" key="1">
    <citation type="submission" date="2019-02" db="EMBL/GenBank/DDBJ databases">
        <title>Deep-cultivation of Planctomycetes and their phenomic and genomic characterization uncovers novel biology.</title>
        <authorList>
            <person name="Wiegand S."/>
            <person name="Jogler M."/>
            <person name="Boedeker C."/>
            <person name="Pinto D."/>
            <person name="Vollmers J."/>
            <person name="Rivas-Marin E."/>
            <person name="Kohn T."/>
            <person name="Peeters S.H."/>
            <person name="Heuer A."/>
            <person name="Rast P."/>
            <person name="Oberbeckmann S."/>
            <person name="Bunk B."/>
            <person name="Jeske O."/>
            <person name="Meyerdierks A."/>
            <person name="Storesund J.E."/>
            <person name="Kallscheuer N."/>
            <person name="Luecker S."/>
            <person name="Lage O.M."/>
            <person name="Pohl T."/>
            <person name="Merkel B.J."/>
            <person name="Hornburger P."/>
            <person name="Mueller R.-W."/>
            <person name="Bruemmer F."/>
            <person name="Labrenz M."/>
            <person name="Spormann A.M."/>
            <person name="Op den Camp H."/>
            <person name="Overmann J."/>
            <person name="Amann R."/>
            <person name="Jetten M.S.M."/>
            <person name="Mascher T."/>
            <person name="Medema M.H."/>
            <person name="Devos D.P."/>
            <person name="Kaster A.-K."/>
            <person name="Ovreas L."/>
            <person name="Rohde M."/>
            <person name="Galperin M.Y."/>
            <person name="Jogler C."/>
        </authorList>
    </citation>
    <scope>NUCLEOTIDE SEQUENCE [LARGE SCALE GENOMIC DNA]</scope>
    <source>
        <strain evidence="6 7">HG66A1</strain>
    </source>
</reference>